<dbReference type="GO" id="GO:0051607">
    <property type="term" value="P:defense response to virus"/>
    <property type="evidence" value="ECO:0007669"/>
    <property type="project" value="UniProtKB-KW"/>
</dbReference>
<keyword evidence="12 13" id="KW-0464">Manganese</keyword>
<dbReference type="Gene3D" id="3.90.320.10">
    <property type="match status" value="1"/>
</dbReference>
<evidence type="ECO:0000256" key="1">
    <source>
        <dbReference type="ARBA" id="ARBA00001966"/>
    </source>
</evidence>
<dbReference type="Pfam" id="PF01930">
    <property type="entry name" value="Cas_Cas4"/>
    <property type="match status" value="1"/>
</dbReference>
<keyword evidence="7 13" id="KW-0378">Hydrolase</keyword>
<dbReference type="EC" id="3.1.12.1" evidence="3 13"/>
<evidence type="ECO:0000313" key="16">
    <source>
        <dbReference type="Proteomes" id="UP000325614"/>
    </source>
</evidence>
<dbReference type="GO" id="GO:0046872">
    <property type="term" value="F:metal ion binding"/>
    <property type="evidence" value="ECO:0007669"/>
    <property type="project" value="UniProtKB-KW"/>
</dbReference>
<dbReference type="PANTHER" id="PTHR36531:SF6">
    <property type="entry name" value="DNA REPLICATION ATP-DEPENDENT HELICASE_NUCLEASE DNA2"/>
    <property type="match status" value="1"/>
</dbReference>
<dbReference type="RefSeq" id="WP_152585249.1">
    <property type="nucleotide sequence ID" value="NZ_CP045423.1"/>
</dbReference>
<evidence type="ECO:0000256" key="7">
    <source>
        <dbReference type="ARBA" id="ARBA00022801"/>
    </source>
</evidence>
<comment type="cofactor">
    <cofactor evidence="13">
        <name>Mg(2+)</name>
        <dbReference type="ChEBI" id="CHEBI:18420"/>
    </cofactor>
    <cofactor evidence="13">
        <name>Mn(2+)</name>
        <dbReference type="ChEBI" id="CHEBI:29035"/>
    </cofactor>
    <text evidence="13">Mg(2+) or Mn(2+) required for ssDNA cleavage activity.</text>
</comment>
<dbReference type="PANTHER" id="PTHR36531">
    <property type="entry name" value="CRISPR-ASSOCIATED EXONUCLEASE CAS4"/>
    <property type="match status" value="1"/>
</dbReference>
<comment type="function">
    <text evidence="13">CRISPR (clustered regularly interspaced short palindromic repeat) is an adaptive immune system that provides protection against mobile genetic elements (viruses, transposable elements and conjugative plasmids). CRISPR clusters contain sequences complementary to antecedent mobile elements and target invading nucleic acids. CRISPR clusters are transcribed and processed into CRISPR RNA (crRNA).</text>
</comment>
<organism evidence="15 16">
    <name type="scientific">Microvirga thermotolerans</name>
    <dbReference type="NCBI Taxonomy" id="2651334"/>
    <lineage>
        <taxon>Bacteria</taxon>
        <taxon>Pseudomonadati</taxon>
        <taxon>Pseudomonadota</taxon>
        <taxon>Alphaproteobacteria</taxon>
        <taxon>Hyphomicrobiales</taxon>
        <taxon>Methylobacteriaceae</taxon>
        <taxon>Microvirga</taxon>
    </lineage>
</organism>
<evidence type="ECO:0000256" key="8">
    <source>
        <dbReference type="ARBA" id="ARBA00022839"/>
    </source>
</evidence>
<dbReference type="KEGG" id="mico:GDR74_04905"/>
<evidence type="ECO:0000256" key="12">
    <source>
        <dbReference type="ARBA" id="ARBA00023211"/>
    </source>
</evidence>
<dbReference type="GO" id="GO:0004527">
    <property type="term" value="F:exonuclease activity"/>
    <property type="evidence" value="ECO:0007669"/>
    <property type="project" value="UniProtKB-KW"/>
</dbReference>
<keyword evidence="8 13" id="KW-0269">Exonuclease</keyword>
<keyword evidence="10 13" id="KW-0411">Iron-sulfur</keyword>
<evidence type="ECO:0000256" key="4">
    <source>
        <dbReference type="ARBA" id="ARBA00020049"/>
    </source>
</evidence>
<sequence length="226" mass="25361">MSALESASRPAGDEDDLIPLSALQHYLFCPRQCALIHVERAWAENRFTAEGRVMHERTDRLHAESRRGVRTLTALPIRSSRLGVHGVADAVEIHAASGSDRPFPVDYKRGRPKEHRADEVQLCAQAMALEEMFGVQVPEGALFYGETRRRFPVAFDDPLRALTVRIAQEVRATIESGATPAPSYERRKCEACSLLDLCRPKVLSRRRDVASWLRASLEDEPPCEDT</sequence>
<protein>
    <recommendedName>
        <fullName evidence="4 13">CRISPR-associated exonuclease Cas4</fullName>
        <ecNumber evidence="3 13">3.1.12.1</ecNumber>
    </recommendedName>
</protein>
<feature type="domain" description="DUF83" evidence="14">
    <location>
        <begin position="21"/>
        <end position="198"/>
    </location>
</feature>
<evidence type="ECO:0000256" key="5">
    <source>
        <dbReference type="ARBA" id="ARBA00022722"/>
    </source>
</evidence>
<evidence type="ECO:0000256" key="13">
    <source>
        <dbReference type="RuleBase" id="RU365022"/>
    </source>
</evidence>
<dbReference type="EMBL" id="CP045423">
    <property type="protein sequence ID" value="QFU15604.1"/>
    <property type="molecule type" value="Genomic_DNA"/>
</dbReference>
<dbReference type="InterPro" id="IPR022765">
    <property type="entry name" value="Dna2/Cas4_DUF83"/>
</dbReference>
<comment type="similarity">
    <text evidence="2 13">Belongs to the CRISPR-associated exonuclease Cas4 family.</text>
</comment>
<proteinExistence type="inferred from homology"/>
<comment type="cofactor">
    <cofactor evidence="13">
        <name>iron-sulfur cluster</name>
        <dbReference type="ChEBI" id="CHEBI:30408"/>
    </cofactor>
</comment>
<keyword evidence="9 13" id="KW-0408">Iron</keyword>
<name>A0A5P9K071_9HYPH</name>
<keyword evidence="11 13" id="KW-0051">Antiviral defense</keyword>
<keyword evidence="5 13" id="KW-0540">Nuclease</keyword>
<comment type="cofactor">
    <cofactor evidence="1">
        <name>[4Fe-4S] cluster</name>
        <dbReference type="ChEBI" id="CHEBI:49883"/>
    </cofactor>
</comment>
<keyword evidence="16" id="KW-1185">Reference proteome</keyword>
<evidence type="ECO:0000256" key="9">
    <source>
        <dbReference type="ARBA" id="ARBA00023004"/>
    </source>
</evidence>
<evidence type="ECO:0000313" key="15">
    <source>
        <dbReference type="EMBL" id="QFU15604.1"/>
    </source>
</evidence>
<evidence type="ECO:0000256" key="3">
    <source>
        <dbReference type="ARBA" id="ARBA00012768"/>
    </source>
</evidence>
<evidence type="ECO:0000256" key="10">
    <source>
        <dbReference type="ARBA" id="ARBA00023014"/>
    </source>
</evidence>
<dbReference type="InterPro" id="IPR013343">
    <property type="entry name" value="CRISPR-assoc_prot_Cas4"/>
</dbReference>
<accession>A0A5P9K071</accession>
<dbReference type="GO" id="GO:0051536">
    <property type="term" value="F:iron-sulfur cluster binding"/>
    <property type="evidence" value="ECO:0007669"/>
    <property type="project" value="UniProtKB-KW"/>
</dbReference>
<dbReference type="AlphaFoldDB" id="A0A5P9K071"/>
<reference evidence="15 16" key="1">
    <citation type="submission" date="2019-10" db="EMBL/GenBank/DDBJ databases">
        <title>Isolation, Identification of Microvirga thermotolerans HR1, a novel thermophilic bacterium and Comparative Genomics of the genus Microvirga.</title>
        <authorList>
            <person name="Li J."/>
            <person name="Zhang W."/>
            <person name="Lin M."/>
            <person name="Wang J."/>
        </authorList>
    </citation>
    <scope>NUCLEOTIDE SEQUENCE [LARGE SCALE GENOMIC DNA]</scope>
    <source>
        <strain evidence="15 16">HR1</strain>
    </source>
</reference>
<gene>
    <name evidence="15" type="primary">cas4</name>
    <name evidence="15" type="ORF">GDR74_04905</name>
</gene>
<dbReference type="Proteomes" id="UP000325614">
    <property type="component" value="Chromosome"/>
</dbReference>
<evidence type="ECO:0000256" key="2">
    <source>
        <dbReference type="ARBA" id="ARBA00009189"/>
    </source>
</evidence>
<evidence type="ECO:0000256" key="6">
    <source>
        <dbReference type="ARBA" id="ARBA00022723"/>
    </source>
</evidence>
<dbReference type="CDD" id="cd09637">
    <property type="entry name" value="Cas4_I-A_I-B_I-C_I-D_II-B"/>
    <property type="match status" value="1"/>
</dbReference>
<dbReference type="InterPro" id="IPR051827">
    <property type="entry name" value="Cas4_exonuclease"/>
</dbReference>
<keyword evidence="6 13" id="KW-0479">Metal-binding</keyword>
<dbReference type="InterPro" id="IPR011604">
    <property type="entry name" value="PDDEXK-like_dom_sf"/>
</dbReference>
<dbReference type="NCBIfam" id="TIGR00372">
    <property type="entry name" value="cas4"/>
    <property type="match status" value="1"/>
</dbReference>
<evidence type="ECO:0000259" key="14">
    <source>
        <dbReference type="Pfam" id="PF01930"/>
    </source>
</evidence>
<evidence type="ECO:0000256" key="11">
    <source>
        <dbReference type="ARBA" id="ARBA00023118"/>
    </source>
</evidence>